<reference evidence="2" key="1">
    <citation type="journal article" date="2014" name="Int. J. Syst. Evol. Microbiol.">
        <title>Complete genome sequence of Corynebacterium casei LMG S-19264T (=DSM 44701T), isolated from a smear-ripened cheese.</title>
        <authorList>
            <consortium name="US DOE Joint Genome Institute (JGI-PGF)"/>
            <person name="Walter F."/>
            <person name="Albersmeier A."/>
            <person name="Kalinowski J."/>
            <person name="Ruckert C."/>
        </authorList>
    </citation>
    <scope>NUCLEOTIDE SEQUENCE</scope>
    <source>
        <strain evidence="2">CGMCC 4.7679</strain>
    </source>
</reference>
<evidence type="ECO:0000313" key="3">
    <source>
        <dbReference type="Proteomes" id="UP000658656"/>
    </source>
</evidence>
<protein>
    <submittedName>
        <fullName evidence="2">Uncharacterized protein</fullName>
    </submittedName>
</protein>
<comment type="caution">
    <text evidence="2">The sequence shown here is derived from an EMBL/GenBank/DDBJ whole genome shotgun (WGS) entry which is preliminary data.</text>
</comment>
<gene>
    <name evidence="2" type="ORF">GCM10017566_42040</name>
</gene>
<reference evidence="2" key="2">
    <citation type="submission" date="2020-09" db="EMBL/GenBank/DDBJ databases">
        <authorList>
            <person name="Sun Q."/>
            <person name="Zhou Y."/>
        </authorList>
    </citation>
    <scope>NUCLEOTIDE SEQUENCE</scope>
    <source>
        <strain evidence="2">CGMCC 4.7679</strain>
    </source>
</reference>
<name>A0A8H9IY41_9PSEU</name>
<sequence>MEELLRWIWCYLELQRKDAENAVRKPKTQCGTHSSAASYRNVSPDADSFGAQVGGPRDERRPGDGHSRRGQRSGERPALDPIAINHPAHTSAKANRIKDNRRSDGARALVAALTKSP</sequence>
<keyword evidence="3" id="KW-1185">Reference proteome</keyword>
<organism evidence="2 3">
    <name type="scientific">Amycolatopsis bartoniae</name>
    <dbReference type="NCBI Taxonomy" id="941986"/>
    <lineage>
        <taxon>Bacteria</taxon>
        <taxon>Bacillati</taxon>
        <taxon>Actinomycetota</taxon>
        <taxon>Actinomycetes</taxon>
        <taxon>Pseudonocardiales</taxon>
        <taxon>Pseudonocardiaceae</taxon>
        <taxon>Amycolatopsis</taxon>
    </lineage>
</organism>
<accession>A0A8H9IY41</accession>
<evidence type="ECO:0000313" key="2">
    <source>
        <dbReference type="EMBL" id="GHF63936.1"/>
    </source>
</evidence>
<feature type="compositionally biased region" description="Basic and acidic residues" evidence="1">
    <location>
        <begin position="56"/>
        <end position="78"/>
    </location>
</feature>
<dbReference type="Proteomes" id="UP000658656">
    <property type="component" value="Unassembled WGS sequence"/>
</dbReference>
<feature type="region of interest" description="Disordered" evidence="1">
    <location>
        <begin position="20"/>
        <end position="104"/>
    </location>
</feature>
<dbReference type="EMBL" id="BNAV01000005">
    <property type="protein sequence ID" value="GHF63936.1"/>
    <property type="molecule type" value="Genomic_DNA"/>
</dbReference>
<proteinExistence type="predicted"/>
<dbReference type="AlphaFoldDB" id="A0A8H9IY41"/>
<feature type="compositionally biased region" description="Polar residues" evidence="1">
    <location>
        <begin position="29"/>
        <end position="41"/>
    </location>
</feature>
<evidence type="ECO:0000256" key="1">
    <source>
        <dbReference type="SAM" id="MobiDB-lite"/>
    </source>
</evidence>